<comment type="caution">
    <text evidence="1">The sequence shown here is derived from an EMBL/GenBank/DDBJ whole genome shotgun (WGS) entry which is preliminary data.</text>
</comment>
<reference evidence="1" key="1">
    <citation type="submission" date="2023-04" db="EMBL/GenBank/DDBJ databases">
        <title>Chromosome-level genome of Chaenocephalus aceratus.</title>
        <authorList>
            <person name="Park H."/>
        </authorList>
    </citation>
    <scope>NUCLEOTIDE SEQUENCE</scope>
    <source>
        <strain evidence="1">DE</strain>
        <tissue evidence="1">Muscle</tissue>
    </source>
</reference>
<protein>
    <submittedName>
        <fullName evidence="1">NAD(P)H-dependent D-xylose reductase xyl1</fullName>
    </submittedName>
</protein>
<organism evidence="1 2">
    <name type="scientific">Dissostichus eleginoides</name>
    <name type="common">Patagonian toothfish</name>
    <name type="synonym">Dissostichus amissus</name>
    <dbReference type="NCBI Taxonomy" id="100907"/>
    <lineage>
        <taxon>Eukaryota</taxon>
        <taxon>Metazoa</taxon>
        <taxon>Chordata</taxon>
        <taxon>Craniata</taxon>
        <taxon>Vertebrata</taxon>
        <taxon>Euteleostomi</taxon>
        <taxon>Actinopterygii</taxon>
        <taxon>Neopterygii</taxon>
        <taxon>Teleostei</taxon>
        <taxon>Neoteleostei</taxon>
        <taxon>Acanthomorphata</taxon>
        <taxon>Eupercaria</taxon>
        <taxon>Perciformes</taxon>
        <taxon>Notothenioidei</taxon>
        <taxon>Nototheniidae</taxon>
        <taxon>Dissostichus</taxon>
    </lineage>
</organism>
<evidence type="ECO:0000313" key="1">
    <source>
        <dbReference type="EMBL" id="KAK1888271.1"/>
    </source>
</evidence>
<gene>
    <name evidence="1" type="ORF">KUDE01_029054</name>
</gene>
<accession>A0AAD9BSV2</accession>
<dbReference type="AlphaFoldDB" id="A0AAD9BSV2"/>
<proteinExistence type="predicted"/>
<dbReference type="Proteomes" id="UP001228049">
    <property type="component" value="Unassembled WGS sequence"/>
</dbReference>
<evidence type="ECO:0000313" key="2">
    <source>
        <dbReference type="Proteomes" id="UP001228049"/>
    </source>
</evidence>
<sequence length="81" mass="8622">PRQSVEGRKLIRRGIGECGTLIPGSPLGGCHGGVPLSVILRAASQQPKVSHPTRLKEPPGSDLIIPLALIADHRELPTEYI</sequence>
<keyword evidence="2" id="KW-1185">Reference proteome</keyword>
<dbReference type="EMBL" id="JASDAP010000018">
    <property type="protein sequence ID" value="KAK1888271.1"/>
    <property type="molecule type" value="Genomic_DNA"/>
</dbReference>
<feature type="non-terminal residue" evidence="1">
    <location>
        <position position="81"/>
    </location>
</feature>
<name>A0AAD9BSV2_DISEL</name>
<feature type="non-terminal residue" evidence="1">
    <location>
        <position position="1"/>
    </location>
</feature>